<keyword evidence="1" id="KW-1133">Transmembrane helix</keyword>
<keyword evidence="3" id="KW-1185">Reference proteome</keyword>
<evidence type="ECO:0008006" key="4">
    <source>
        <dbReference type="Google" id="ProtNLM"/>
    </source>
</evidence>
<organism evidence="2 3">
    <name type="scientific">Leifsonia soli</name>
    <dbReference type="NCBI Taxonomy" id="582665"/>
    <lineage>
        <taxon>Bacteria</taxon>
        <taxon>Bacillati</taxon>
        <taxon>Actinomycetota</taxon>
        <taxon>Actinomycetes</taxon>
        <taxon>Micrococcales</taxon>
        <taxon>Microbacteriaceae</taxon>
        <taxon>Leifsonia</taxon>
    </lineage>
</organism>
<evidence type="ECO:0000313" key="3">
    <source>
        <dbReference type="Proteomes" id="UP000589620"/>
    </source>
</evidence>
<feature type="transmembrane region" description="Helical" evidence="1">
    <location>
        <begin position="106"/>
        <end position="125"/>
    </location>
</feature>
<gene>
    <name evidence="2" type="ORF">BJ963_001247</name>
</gene>
<keyword evidence="1" id="KW-0472">Membrane</keyword>
<sequence>MIETMHLGSMLPATLGACCVAGSADRRSPLAWFGMLAMLAAMADTMLLPHPVVAPVVWAALLVATGVATAMAQRLRRVGRSGAEGADSAHGAHPAHRARTMALHRALQAILMGGLIVAAGAHHGAAGGGHSAHGVNMVAALGLAALAFAVASGLLALRRPLPRLLRAEASLGAASVALMSLPLLV</sequence>
<feature type="transmembrane region" description="Helical" evidence="1">
    <location>
        <begin position="50"/>
        <end position="72"/>
    </location>
</feature>
<evidence type="ECO:0000313" key="2">
    <source>
        <dbReference type="EMBL" id="NYD73728.1"/>
    </source>
</evidence>
<dbReference type="AlphaFoldDB" id="A0A852SX62"/>
<comment type="caution">
    <text evidence="2">The sequence shown here is derived from an EMBL/GenBank/DDBJ whole genome shotgun (WGS) entry which is preliminary data.</text>
</comment>
<proteinExistence type="predicted"/>
<reference evidence="2 3" key="1">
    <citation type="submission" date="2020-07" db="EMBL/GenBank/DDBJ databases">
        <title>Sequencing the genomes of 1000 actinobacteria strains.</title>
        <authorList>
            <person name="Klenk H.-P."/>
        </authorList>
    </citation>
    <scope>NUCLEOTIDE SEQUENCE [LARGE SCALE GENOMIC DNA]</scope>
    <source>
        <strain evidence="2 3">DSM 23871</strain>
    </source>
</reference>
<dbReference type="RefSeq" id="WP_179455360.1">
    <property type="nucleotide sequence ID" value="NZ_BAAAPX010000001.1"/>
</dbReference>
<accession>A0A852SX62</accession>
<protein>
    <recommendedName>
        <fullName evidence="4">DUF5134 domain-containing protein</fullName>
    </recommendedName>
</protein>
<keyword evidence="1" id="KW-0812">Transmembrane</keyword>
<evidence type="ECO:0000256" key="1">
    <source>
        <dbReference type="SAM" id="Phobius"/>
    </source>
</evidence>
<dbReference type="Proteomes" id="UP000589620">
    <property type="component" value="Unassembled WGS sequence"/>
</dbReference>
<dbReference type="EMBL" id="JACCBJ010000001">
    <property type="protein sequence ID" value="NYD73728.1"/>
    <property type="molecule type" value="Genomic_DNA"/>
</dbReference>
<feature type="transmembrane region" description="Helical" evidence="1">
    <location>
        <begin position="137"/>
        <end position="157"/>
    </location>
</feature>
<name>A0A852SX62_9MICO</name>